<dbReference type="GO" id="GO:0005946">
    <property type="term" value="C:alpha,alpha-trehalose-phosphate synthase complex (UDP-forming)"/>
    <property type="evidence" value="ECO:0007669"/>
    <property type="project" value="EnsemblFungi"/>
</dbReference>
<dbReference type="InterPro" id="IPR001830">
    <property type="entry name" value="Glyco_trans_20"/>
</dbReference>
<dbReference type="Gene3D" id="3.40.50.1000">
    <property type="entry name" value="HAD superfamily/HAD-like"/>
    <property type="match status" value="1"/>
</dbReference>
<dbReference type="InParanoid" id="A0A084QWH3"/>
<dbReference type="GO" id="GO:0003825">
    <property type="term" value="F:alpha,alpha-trehalose-phosphate synthase (UDP-forming) activity"/>
    <property type="evidence" value="ECO:0007669"/>
    <property type="project" value="TreeGrafter"/>
</dbReference>
<dbReference type="EMBL" id="KL659939">
    <property type="protein sequence ID" value="KFA68308.1"/>
    <property type="molecule type" value="Genomic_DNA"/>
</dbReference>
<dbReference type="GO" id="GO:0005829">
    <property type="term" value="C:cytosol"/>
    <property type="evidence" value="ECO:0007669"/>
    <property type="project" value="TreeGrafter"/>
</dbReference>
<dbReference type="InterPro" id="IPR003337">
    <property type="entry name" value="Trehalose_PPase"/>
</dbReference>
<comment type="similarity">
    <text evidence="1">In the N-terminal section; belongs to the glycosyltransferase 20 family.</text>
</comment>
<dbReference type="Pfam" id="PF00982">
    <property type="entry name" value="Glyco_transf_20"/>
    <property type="match status" value="1"/>
</dbReference>
<evidence type="ECO:0000256" key="3">
    <source>
        <dbReference type="SAM" id="MobiDB-lite"/>
    </source>
</evidence>
<evidence type="ECO:0000313" key="5">
    <source>
        <dbReference type="Proteomes" id="UP000028524"/>
    </source>
</evidence>
<dbReference type="InterPro" id="IPR036412">
    <property type="entry name" value="HAD-like_sf"/>
</dbReference>
<dbReference type="Proteomes" id="UP000028524">
    <property type="component" value="Unassembled WGS sequence"/>
</dbReference>
<dbReference type="GO" id="GO:0031505">
    <property type="term" value="P:fungal-type cell wall organization"/>
    <property type="evidence" value="ECO:0007669"/>
    <property type="project" value="TreeGrafter"/>
</dbReference>
<feature type="region of interest" description="Disordered" evidence="3">
    <location>
        <begin position="1"/>
        <end position="117"/>
    </location>
</feature>
<gene>
    <name evidence="4" type="ORF">S40285_07221</name>
</gene>
<dbReference type="GO" id="GO:0010508">
    <property type="term" value="P:positive regulation of autophagy"/>
    <property type="evidence" value="ECO:0007669"/>
    <property type="project" value="EnsemblFungi"/>
</dbReference>
<evidence type="ECO:0000256" key="2">
    <source>
        <dbReference type="ARBA" id="ARBA00006330"/>
    </source>
</evidence>
<dbReference type="SUPFAM" id="SSF53756">
    <property type="entry name" value="UDP-Glycosyltransferase/glycogen phosphorylase"/>
    <property type="match status" value="1"/>
</dbReference>
<evidence type="ECO:0000256" key="1">
    <source>
        <dbReference type="ARBA" id="ARBA00005409"/>
    </source>
</evidence>
<dbReference type="PANTHER" id="PTHR10788">
    <property type="entry name" value="TREHALOSE-6-PHOSPHATE SYNTHASE"/>
    <property type="match status" value="1"/>
</dbReference>
<dbReference type="GO" id="GO:0005992">
    <property type="term" value="P:trehalose biosynthetic process"/>
    <property type="evidence" value="ECO:0007669"/>
    <property type="project" value="EnsemblFungi"/>
</dbReference>
<sequence length="1011" mass="112978">MAGNLPGAKKVSLKLEELPSQSQSQSQQMEGNQQQPSQPPLGSANDSSFEDSPRPPAATDRTFDAVTPGIRPFTYNETPALDADNDRASPSYFSRADPKIQHQEPPQQKQQSKPSLRAGVLGLLQRRVTTDNMGRRESLSEIRAANPDLSISGNIISATFNIPHAFTYRKGGEWDLSPRRGQSALFDSFAYLSSDATPWNHTVVAWIGEVAHPCETPISPPDTPVNTTVGVSSLNALSAPIPIDASSRLPTPPLSEGVWVPKEDQQRLEEQLVENKTIRTIPVWLCDENDSRPDGITLKDQARWRRYAEHDLYTLLHYKQNEPNDGRKERVQWADYYRMNQKFADKIVETYKPGDIVVVHDYYLMLLPSMLRQRVPNMHISFFLHCPFPSSEFLRCLPRRKEVLEGVLGSNLVGFQSYSYSRHFLSCCTRILGFPSDTLGIDAYGARVQVGVFPIGIDAARVESFAWTDAVNAKHDALKKMYEGKKIIVGRDRLDTVRGVAQKLQAFERFLEMYPEWREKVVLIQVTSPTSVESEDEDDETKIASRVNELVMQINGHYGSLGFSPVQHYPQYLNQEEYFALLRAGDIGLITSVRDGMNTTSLEYIVCQKESHGPLILSEFSGTAGSLGDAIHINPWDLGGVAEKIHAALTMSDDKRLAMQNSLYRHVTTHTVQSWITKFIRKVYTVLGESKPSNATPLLDRITLLSKYRAAKKRLFMFDYDGTLTPIVREPSAAIPSERIMHGLKLLAEDPKNHVWIISGRDQEFLTQHLGHIKGLGFSAEHGSFMRNPGSEEWINLAEKFDMGWQAEVIAVFQKYTDKVTGSFIEKKRCAVTWHYRQADPEQGIHMSQECFKELEEGVGRRWEVEVMPGKANIEVRPTFINKGEIVKRLVATYSRPGGEPTEEDSNPGQLEFSMCAGDDFTDEDMFRSLNGVSGSVLAADEVFTVTVGASTKVTLAKWHLLEPEDVIECVTLLSGLSAAGGGAERLGEVNLAALSTLEGHIPQDELTSST</sequence>
<reference evidence="4 5" key="1">
    <citation type="journal article" date="2014" name="BMC Genomics">
        <title>Comparative genome sequencing reveals chemotype-specific gene clusters in the toxigenic black mold Stachybotrys.</title>
        <authorList>
            <person name="Semeiks J."/>
            <person name="Borek D."/>
            <person name="Otwinowski Z."/>
            <person name="Grishin N.V."/>
        </authorList>
    </citation>
    <scope>NUCLEOTIDE SEQUENCE [LARGE SCALE GENOMIC DNA]</scope>
    <source>
        <strain evidence="4 5">IBT 40285</strain>
    </source>
</reference>
<name>A0A084QWH3_STAC4</name>
<dbReference type="PANTHER" id="PTHR10788:SF123">
    <property type="entry name" value="TREHALOSE-PHOSPHATASE"/>
    <property type="match status" value="1"/>
</dbReference>
<dbReference type="GO" id="GO:0006995">
    <property type="term" value="P:cellular response to nitrogen starvation"/>
    <property type="evidence" value="ECO:0007669"/>
    <property type="project" value="EnsemblFungi"/>
</dbReference>
<dbReference type="CDD" id="cd03788">
    <property type="entry name" value="GT20_TPS"/>
    <property type="match status" value="1"/>
</dbReference>
<dbReference type="SUPFAM" id="SSF56784">
    <property type="entry name" value="HAD-like"/>
    <property type="match status" value="1"/>
</dbReference>
<dbReference type="Gene3D" id="3.30.70.1020">
    <property type="entry name" value="Trehalose-6-phosphate phosphatase related protein, domain 2"/>
    <property type="match status" value="1"/>
</dbReference>
<dbReference type="HOGENOM" id="CLU_002351_3_0_1"/>
<dbReference type="STRING" id="1283841.A0A084QWH3"/>
<keyword evidence="5" id="KW-1185">Reference proteome</keyword>
<dbReference type="OrthoDB" id="755951at2759"/>
<organism evidence="4 5">
    <name type="scientific">Stachybotrys chlorohalonatus (strain IBT 40285)</name>
    <dbReference type="NCBI Taxonomy" id="1283841"/>
    <lineage>
        <taxon>Eukaryota</taxon>
        <taxon>Fungi</taxon>
        <taxon>Dikarya</taxon>
        <taxon>Ascomycota</taxon>
        <taxon>Pezizomycotina</taxon>
        <taxon>Sordariomycetes</taxon>
        <taxon>Hypocreomycetidae</taxon>
        <taxon>Hypocreales</taxon>
        <taxon>Stachybotryaceae</taxon>
        <taxon>Stachybotrys</taxon>
    </lineage>
</organism>
<dbReference type="FunFam" id="3.40.50.2000:FF:000131">
    <property type="entry name" value="Trehalose-6-phosphate phosphatase"/>
    <property type="match status" value="1"/>
</dbReference>
<feature type="compositionally biased region" description="Low complexity" evidence="3">
    <location>
        <begin position="103"/>
        <end position="114"/>
    </location>
</feature>
<dbReference type="InterPro" id="IPR006379">
    <property type="entry name" value="HAD-SF_hydro_IIB"/>
</dbReference>
<dbReference type="GO" id="GO:0034605">
    <property type="term" value="P:cellular response to heat"/>
    <property type="evidence" value="ECO:0007669"/>
    <property type="project" value="TreeGrafter"/>
</dbReference>
<evidence type="ECO:0000313" key="4">
    <source>
        <dbReference type="EMBL" id="KFA68308.1"/>
    </source>
</evidence>
<dbReference type="OMA" id="VHPMPIE"/>
<dbReference type="Gene3D" id="3.40.50.2000">
    <property type="entry name" value="Glycogen Phosphorylase B"/>
    <property type="match status" value="2"/>
</dbReference>
<dbReference type="NCBIfam" id="TIGR01484">
    <property type="entry name" value="HAD-SF-IIB"/>
    <property type="match status" value="1"/>
</dbReference>
<dbReference type="FunCoup" id="A0A084QWH3">
    <property type="interactions" value="209"/>
</dbReference>
<dbReference type="InterPro" id="IPR023214">
    <property type="entry name" value="HAD_sf"/>
</dbReference>
<comment type="similarity">
    <text evidence="2">In the C-terminal section; belongs to the trehalose phosphatase family.</text>
</comment>
<dbReference type="AlphaFoldDB" id="A0A084QWH3"/>
<feature type="compositionally biased region" description="Low complexity" evidence="3">
    <location>
        <begin position="18"/>
        <end position="36"/>
    </location>
</feature>
<proteinExistence type="inferred from homology"/>
<dbReference type="FunFam" id="3.40.50.2000:FF:000036">
    <property type="entry name" value="Alpha,alpha-trehalose-phosphate synthase subunit Tps2"/>
    <property type="match status" value="1"/>
</dbReference>
<protein>
    <submittedName>
        <fullName evidence="4">Uncharacterized protein</fullName>
    </submittedName>
</protein>
<accession>A0A084QWH3</accession>
<dbReference type="CDD" id="cd01627">
    <property type="entry name" value="HAD_TPP"/>
    <property type="match status" value="1"/>
</dbReference>
<dbReference type="Pfam" id="PF02358">
    <property type="entry name" value="Trehalose_PPase"/>
    <property type="match status" value="1"/>
</dbReference>
<dbReference type="NCBIfam" id="TIGR00685">
    <property type="entry name" value="T6PP"/>
    <property type="match status" value="1"/>
</dbReference>
<dbReference type="GO" id="GO:0004805">
    <property type="term" value="F:trehalose-phosphatase activity"/>
    <property type="evidence" value="ECO:0007669"/>
    <property type="project" value="EnsemblFungi"/>
</dbReference>